<protein>
    <recommendedName>
        <fullName evidence="5">Integral membrane protein</fullName>
    </recommendedName>
</protein>
<evidence type="ECO:0000256" key="1">
    <source>
        <dbReference type="SAM" id="MobiDB-lite"/>
    </source>
</evidence>
<dbReference type="Proteomes" id="UP000766698">
    <property type="component" value="Unassembled WGS sequence"/>
</dbReference>
<comment type="caution">
    <text evidence="3">The sequence shown here is derived from an EMBL/GenBank/DDBJ whole genome shotgun (WGS) entry which is preliminary data.</text>
</comment>
<proteinExistence type="predicted"/>
<feature type="transmembrane region" description="Helical" evidence="2">
    <location>
        <begin position="316"/>
        <end position="334"/>
    </location>
</feature>
<keyword evidence="2" id="KW-1133">Transmembrane helix</keyword>
<keyword evidence="2" id="KW-0812">Transmembrane</keyword>
<feature type="transmembrane region" description="Helical" evidence="2">
    <location>
        <begin position="275"/>
        <end position="296"/>
    </location>
</feature>
<organism evidence="3 4">
    <name type="scientific">Streptomyces durbertensis</name>
    <dbReference type="NCBI Taxonomy" id="2448886"/>
    <lineage>
        <taxon>Bacteria</taxon>
        <taxon>Bacillati</taxon>
        <taxon>Actinomycetota</taxon>
        <taxon>Actinomycetes</taxon>
        <taxon>Kitasatosporales</taxon>
        <taxon>Streptomycetaceae</taxon>
        <taxon>Streptomyces</taxon>
    </lineage>
</organism>
<feature type="region of interest" description="Disordered" evidence="1">
    <location>
        <begin position="76"/>
        <end position="208"/>
    </location>
</feature>
<evidence type="ECO:0008006" key="5">
    <source>
        <dbReference type="Google" id="ProtNLM"/>
    </source>
</evidence>
<dbReference type="EMBL" id="WMLF01000011">
    <property type="protein sequence ID" value="MBB1242295.1"/>
    <property type="molecule type" value="Genomic_DNA"/>
</dbReference>
<evidence type="ECO:0000313" key="3">
    <source>
        <dbReference type="EMBL" id="MBB1242295.1"/>
    </source>
</evidence>
<reference evidence="4" key="1">
    <citation type="journal article" date="2020" name="Syst. Appl. Microbiol.">
        <title>Streptomyces alkaliterrae sp. nov., isolated from an alkaline soil, and emended descriptions of Streptomyces alkaliphilus, Streptomyces calidiresistens and Streptomyces durbertensis.</title>
        <authorList>
            <person name="Swiecimska M."/>
            <person name="Golinska P."/>
            <person name="Nouioui I."/>
            <person name="Wypij M."/>
            <person name="Rai M."/>
            <person name="Sangal V."/>
            <person name="Goodfellow M."/>
        </authorList>
    </citation>
    <scope>NUCLEOTIDE SEQUENCE [LARGE SCALE GENOMIC DNA]</scope>
    <source>
        <strain evidence="4">DSM 104538</strain>
    </source>
</reference>
<evidence type="ECO:0000256" key="2">
    <source>
        <dbReference type="SAM" id="Phobius"/>
    </source>
</evidence>
<accession>A0ABR6EBE0</accession>
<feature type="compositionally biased region" description="Pro residues" evidence="1">
    <location>
        <begin position="172"/>
        <end position="187"/>
    </location>
</feature>
<feature type="compositionally biased region" description="Low complexity" evidence="1">
    <location>
        <begin position="189"/>
        <end position="208"/>
    </location>
</feature>
<feature type="transmembrane region" description="Helical" evidence="2">
    <location>
        <begin position="237"/>
        <end position="263"/>
    </location>
</feature>
<gene>
    <name evidence="3" type="ORF">GL263_01700</name>
</gene>
<keyword evidence="2" id="KW-0472">Membrane</keyword>
<keyword evidence="4" id="KW-1185">Reference proteome</keyword>
<dbReference type="RefSeq" id="WP_182853718.1">
    <property type="nucleotide sequence ID" value="NZ_WMLF01000011.1"/>
</dbReference>
<evidence type="ECO:0000313" key="4">
    <source>
        <dbReference type="Proteomes" id="UP000766698"/>
    </source>
</evidence>
<name>A0ABR6EBE0_9ACTN</name>
<sequence>MGIETEQLVLDYLSRVGDLAHATSMTAAERARLVTGLRSTIDAERARTDGGASSPAAVRKILKGLGRPEEIVSAAARGGGSLVPGPRAQDARETSDPAGRTGSGSSDGEPEGTSGRGLADAGTPPHLAGMDELSPAESDPTWWRSGPDPYAPASPGGDVGGFVGGIEIPEMLRPPPKPGEPAPPGLPGVPGQAGAPAEEAAAESEAPAAKPGLLRRLRLRGGAPGGGGPRIGGVVELAAVLALVAGAVLGNVLVLGAGWLLAWWSPRLTRPEAKWAAAGLPGTVALGAVIWLWGRMDGRWGEPVAEGAMEEALRETYPWVLRLAAAASAAFLLWRSRRPRA</sequence>